<feature type="transmembrane region" description="Helical" evidence="8">
    <location>
        <begin position="73"/>
        <end position="94"/>
    </location>
</feature>
<feature type="transmembrane region" description="Helical" evidence="8">
    <location>
        <begin position="315"/>
        <end position="334"/>
    </location>
</feature>
<evidence type="ECO:0000256" key="7">
    <source>
        <dbReference type="ARBA" id="ARBA00023136"/>
    </source>
</evidence>
<evidence type="ECO:0000256" key="2">
    <source>
        <dbReference type="ARBA" id="ARBA00007935"/>
    </source>
</evidence>
<feature type="transmembrane region" description="Helical" evidence="8">
    <location>
        <begin position="18"/>
        <end position="36"/>
    </location>
</feature>
<gene>
    <name evidence="9" type="ORF">BSZ40_03395</name>
</gene>
<keyword evidence="5 8" id="KW-0812">Transmembrane</keyword>
<dbReference type="GO" id="GO:0022857">
    <property type="term" value="F:transmembrane transporter activity"/>
    <property type="evidence" value="ECO:0007669"/>
    <property type="project" value="InterPro"/>
</dbReference>
<feature type="transmembrane region" description="Helical" evidence="8">
    <location>
        <begin position="246"/>
        <end position="274"/>
    </location>
</feature>
<evidence type="ECO:0000256" key="6">
    <source>
        <dbReference type="ARBA" id="ARBA00022989"/>
    </source>
</evidence>
<dbReference type="InterPro" id="IPR000522">
    <property type="entry name" value="ABC_transptr_permease_BtuC"/>
</dbReference>
<accession>A0A1Q5PX15</accession>
<dbReference type="EMBL" id="MQVS01000003">
    <property type="protein sequence ID" value="OKL51989.1"/>
    <property type="molecule type" value="Genomic_DNA"/>
</dbReference>
<evidence type="ECO:0000256" key="5">
    <source>
        <dbReference type="ARBA" id="ARBA00022692"/>
    </source>
</evidence>
<evidence type="ECO:0000313" key="9">
    <source>
        <dbReference type="EMBL" id="OKL51989.1"/>
    </source>
</evidence>
<dbReference type="RefSeq" id="WP_073823359.1">
    <property type="nucleotide sequence ID" value="NZ_MQVS01000003.1"/>
</dbReference>
<protein>
    <submittedName>
        <fullName evidence="9">ABC transporter permease</fullName>
    </submittedName>
</protein>
<proteinExistence type="inferred from homology"/>
<dbReference type="STRING" id="52770.BSZ40_03395"/>
<reference evidence="10" key="1">
    <citation type="submission" date="2016-12" db="EMBL/GenBank/DDBJ databases">
        <authorList>
            <person name="Meng X."/>
        </authorList>
    </citation>
    <scope>NUCLEOTIDE SEQUENCE [LARGE SCALE GENOMIC DNA]</scope>
    <source>
        <strain evidence="10">DSM 20732</strain>
    </source>
</reference>
<dbReference type="AlphaFoldDB" id="A0A1Q5PX15"/>
<feature type="transmembrane region" description="Helical" evidence="8">
    <location>
        <begin position="200"/>
        <end position="218"/>
    </location>
</feature>
<dbReference type="Pfam" id="PF01032">
    <property type="entry name" value="FecCD"/>
    <property type="match status" value="1"/>
</dbReference>
<dbReference type="OrthoDB" id="4455417at2"/>
<organism evidence="9 10">
    <name type="scientific">Buchananella hordeovulneris</name>
    <dbReference type="NCBI Taxonomy" id="52770"/>
    <lineage>
        <taxon>Bacteria</taxon>
        <taxon>Bacillati</taxon>
        <taxon>Actinomycetota</taxon>
        <taxon>Actinomycetes</taxon>
        <taxon>Actinomycetales</taxon>
        <taxon>Actinomycetaceae</taxon>
        <taxon>Buchananella</taxon>
    </lineage>
</organism>
<dbReference type="Gene3D" id="1.10.3470.10">
    <property type="entry name" value="ABC transporter involved in vitamin B12 uptake, BtuC"/>
    <property type="match status" value="1"/>
</dbReference>
<dbReference type="PANTHER" id="PTHR30472:SF24">
    <property type="entry name" value="FERRIC ENTEROBACTIN TRANSPORT SYSTEM PERMEASE PROTEIN FEPG"/>
    <property type="match status" value="1"/>
</dbReference>
<dbReference type="PANTHER" id="PTHR30472">
    <property type="entry name" value="FERRIC ENTEROBACTIN TRANSPORT SYSTEM PERMEASE PROTEIN"/>
    <property type="match status" value="1"/>
</dbReference>
<feature type="transmembrane region" description="Helical" evidence="8">
    <location>
        <begin position="286"/>
        <end position="303"/>
    </location>
</feature>
<sequence length="343" mass="35891">MTTTLGIEPGRRARRRRYLLVTCGLGCLAIALWWTMLLYGDQTFHPGQALAVLRGEQVRGASYIIGEVRLPKAILGLAAGAAFGLAGATSQTLLRNQLASPDLIGISSGASAAAVFAILVLGWSGMRVNLLAVACGLATALLIYLLAGRGSALGGRLILIGIGIAAMFTSFIAYLQQKAEVYDVADALVWLSGSLAHADWQQVPLLLPVLVLAGGWLLSARRQLRLFSLGDEAAIGLGVKVERLRLCLVLALVTLVSFATAATGPIAFVSFLAGPIVARLVGRTDLTLLLPAAYMGAVLVLGAELIGQHLLPTRLPVGVVTGLVGAPYLLAQLIRFNKQGNLA</sequence>
<comment type="caution">
    <text evidence="9">The sequence shown here is derived from an EMBL/GenBank/DDBJ whole genome shotgun (WGS) entry which is preliminary data.</text>
</comment>
<dbReference type="Proteomes" id="UP000185612">
    <property type="component" value="Unassembled WGS sequence"/>
</dbReference>
<evidence type="ECO:0000313" key="10">
    <source>
        <dbReference type="Proteomes" id="UP000185612"/>
    </source>
</evidence>
<keyword evidence="3" id="KW-0813">Transport</keyword>
<comment type="subcellular location">
    <subcellularLocation>
        <location evidence="1">Cell membrane</location>
        <topology evidence="1">Multi-pass membrane protein</topology>
    </subcellularLocation>
</comment>
<name>A0A1Q5PX15_9ACTO</name>
<keyword evidence="10" id="KW-1185">Reference proteome</keyword>
<dbReference type="InParanoid" id="A0A1Q5PX15"/>
<feature type="transmembrane region" description="Helical" evidence="8">
    <location>
        <begin position="103"/>
        <end position="124"/>
    </location>
</feature>
<dbReference type="SUPFAM" id="SSF81345">
    <property type="entry name" value="ABC transporter involved in vitamin B12 uptake, BtuC"/>
    <property type="match status" value="1"/>
</dbReference>
<keyword evidence="6 8" id="KW-1133">Transmembrane helix</keyword>
<keyword evidence="7 8" id="KW-0472">Membrane</keyword>
<feature type="transmembrane region" description="Helical" evidence="8">
    <location>
        <begin position="154"/>
        <end position="175"/>
    </location>
</feature>
<evidence type="ECO:0000256" key="1">
    <source>
        <dbReference type="ARBA" id="ARBA00004651"/>
    </source>
</evidence>
<dbReference type="InterPro" id="IPR037294">
    <property type="entry name" value="ABC_BtuC-like"/>
</dbReference>
<keyword evidence="4" id="KW-1003">Cell membrane</keyword>
<dbReference type="CDD" id="cd06550">
    <property type="entry name" value="TM_ABC_iron-siderophores_like"/>
    <property type="match status" value="1"/>
</dbReference>
<evidence type="ECO:0000256" key="4">
    <source>
        <dbReference type="ARBA" id="ARBA00022475"/>
    </source>
</evidence>
<comment type="similarity">
    <text evidence="2">Belongs to the binding-protein-dependent transport system permease family. FecCD subfamily.</text>
</comment>
<evidence type="ECO:0000256" key="3">
    <source>
        <dbReference type="ARBA" id="ARBA00022448"/>
    </source>
</evidence>
<dbReference type="GO" id="GO:0033214">
    <property type="term" value="P:siderophore-iron import into cell"/>
    <property type="evidence" value="ECO:0007669"/>
    <property type="project" value="TreeGrafter"/>
</dbReference>
<feature type="transmembrane region" description="Helical" evidence="8">
    <location>
        <begin position="130"/>
        <end position="147"/>
    </location>
</feature>
<dbReference type="GO" id="GO:0005886">
    <property type="term" value="C:plasma membrane"/>
    <property type="evidence" value="ECO:0007669"/>
    <property type="project" value="UniProtKB-SubCell"/>
</dbReference>
<evidence type="ECO:0000256" key="8">
    <source>
        <dbReference type="SAM" id="Phobius"/>
    </source>
</evidence>